<sequence>MAGDDDGAAKIVPDNIVPCISCKNSVTRKKVICLSCKSVFHKSCADRARCCSKKLISSDLKCAVDDTEDQENTRDGDSPDVIENKVLKNTILELRATISVLENKLEESRLEITYLRATAEQQNQRTKLFATKDEINAGFNTLLAELNIIKSEISRKNLLTSRSPTISDNRSAQSNTTKTSVVNTIPDSNKANNYQLIHDKQVNVMNKLINLTNFEMKHNDNVEKTTLGKNTPDDNDFVLVTHKKRRQSPKKQDNQHEKVTTFNKVKSQPIVGNSSKTSLTSVPKARVATFHITRLHPSTTIDKVVEYLSNTTNDVTCEKLNAKKPEIYSSFKITIPASLTETVMDAEFWPQGVTINKFFRKRLLPLKTP</sequence>
<accession>A0AA38J0G3</accession>
<proteinExistence type="predicted"/>
<dbReference type="AlphaFoldDB" id="A0AA38J0G3"/>
<gene>
    <name evidence="3" type="ORF">Zmor_002095</name>
</gene>
<dbReference type="Proteomes" id="UP001168821">
    <property type="component" value="Unassembled WGS sequence"/>
</dbReference>
<keyword evidence="1" id="KW-0175">Coiled coil</keyword>
<name>A0AA38J0G3_9CUCU</name>
<evidence type="ECO:0000313" key="3">
    <source>
        <dbReference type="EMBL" id="KAJ3666660.1"/>
    </source>
</evidence>
<reference evidence="3" key="1">
    <citation type="journal article" date="2023" name="G3 (Bethesda)">
        <title>Whole genome assemblies of Zophobas morio and Tenebrio molitor.</title>
        <authorList>
            <person name="Kaur S."/>
            <person name="Stinson S.A."/>
            <person name="diCenzo G.C."/>
        </authorList>
    </citation>
    <scope>NUCLEOTIDE SEQUENCE</scope>
    <source>
        <strain evidence="3">QUZm001</strain>
    </source>
</reference>
<keyword evidence="4" id="KW-1185">Reference proteome</keyword>
<dbReference type="EMBL" id="JALNTZ010000001">
    <property type="protein sequence ID" value="KAJ3666660.1"/>
    <property type="molecule type" value="Genomic_DNA"/>
</dbReference>
<protein>
    <submittedName>
        <fullName evidence="3">Uncharacterized protein</fullName>
    </submittedName>
</protein>
<feature type="coiled-coil region" evidence="1">
    <location>
        <begin position="84"/>
        <end position="111"/>
    </location>
</feature>
<feature type="region of interest" description="Disordered" evidence="2">
    <location>
        <begin position="164"/>
        <end position="186"/>
    </location>
</feature>
<evidence type="ECO:0000256" key="2">
    <source>
        <dbReference type="SAM" id="MobiDB-lite"/>
    </source>
</evidence>
<comment type="caution">
    <text evidence="3">The sequence shown here is derived from an EMBL/GenBank/DDBJ whole genome shotgun (WGS) entry which is preliminary data.</text>
</comment>
<organism evidence="3 4">
    <name type="scientific">Zophobas morio</name>
    <dbReference type="NCBI Taxonomy" id="2755281"/>
    <lineage>
        <taxon>Eukaryota</taxon>
        <taxon>Metazoa</taxon>
        <taxon>Ecdysozoa</taxon>
        <taxon>Arthropoda</taxon>
        <taxon>Hexapoda</taxon>
        <taxon>Insecta</taxon>
        <taxon>Pterygota</taxon>
        <taxon>Neoptera</taxon>
        <taxon>Endopterygota</taxon>
        <taxon>Coleoptera</taxon>
        <taxon>Polyphaga</taxon>
        <taxon>Cucujiformia</taxon>
        <taxon>Tenebrionidae</taxon>
        <taxon>Zophobas</taxon>
    </lineage>
</organism>
<evidence type="ECO:0000256" key="1">
    <source>
        <dbReference type="SAM" id="Coils"/>
    </source>
</evidence>
<evidence type="ECO:0000313" key="4">
    <source>
        <dbReference type="Proteomes" id="UP001168821"/>
    </source>
</evidence>